<dbReference type="RefSeq" id="WP_056788995.1">
    <property type="nucleotide sequence ID" value="NZ_LCYC01000048.1"/>
</dbReference>
<name>A0A109KQZ7_PSEFL</name>
<comment type="caution">
    <text evidence="2">The sequence shown here is derived from an EMBL/GenBank/DDBJ whole genome shotgun (WGS) entry which is preliminary data.</text>
</comment>
<proteinExistence type="predicted"/>
<dbReference type="PATRIC" id="fig|294.195.peg.4145"/>
<organism evidence="2 3">
    <name type="scientific">Pseudomonas fluorescens</name>
    <dbReference type="NCBI Taxonomy" id="294"/>
    <lineage>
        <taxon>Bacteria</taxon>
        <taxon>Pseudomonadati</taxon>
        <taxon>Pseudomonadota</taxon>
        <taxon>Gammaproteobacteria</taxon>
        <taxon>Pseudomonadales</taxon>
        <taxon>Pseudomonadaceae</taxon>
        <taxon>Pseudomonas</taxon>
    </lineage>
</organism>
<evidence type="ECO:0000256" key="1">
    <source>
        <dbReference type="SAM" id="MobiDB-lite"/>
    </source>
</evidence>
<protein>
    <submittedName>
        <fullName evidence="2">Uncharacterized protein</fullName>
    </submittedName>
</protein>
<sequence>MTFDLQAAKARAEAKRAEAPTTPPESEITLVETTPKSPEQIQAEIEQAAAEKAIHDQKVLAFKIDQALKEHKALPEGNKLSVRSFAFTDKTDSAIKAFESITNNKRYGKGYVSSSVSVDVERMCILRLKALTDPVLKSYLDDVDAEFRRTID</sequence>
<evidence type="ECO:0000313" key="3">
    <source>
        <dbReference type="Proteomes" id="UP000063434"/>
    </source>
</evidence>
<feature type="region of interest" description="Disordered" evidence="1">
    <location>
        <begin position="1"/>
        <end position="37"/>
    </location>
</feature>
<gene>
    <name evidence="2" type="ORF">PFL603g_03873</name>
</gene>
<dbReference type="Proteomes" id="UP000063434">
    <property type="component" value="Unassembled WGS sequence"/>
</dbReference>
<dbReference type="AlphaFoldDB" id="A0A109KQZ7"/>
<accession>A0A109KQZ7</accession>
<evidence type="ECO:0000313" key="2">
    <source>
        <dbReference type="EMBL" id="KWV73761.1"/>
    </source>
</evidence>
<dbReference type="EMBL" id="LCYC01000048">
    <property type="protein sequence ID" value="KWV73761.1"/>
    <property type="molecule type" value="Genomic_DNA"/>
</dbReference>
<reference evidence="2 3" key="1">
    <citation type="submission" date="2015-05" db="EMBL/GenBank/DDBJ databases">
        <title>A genomic and transcriptomic approach to investigate the blue pigment phenotype in Pseudomonas fluorescens.</title>
        <authorList>
            <person name="Andreani N.A."/>
            <person name="Cardazzo B."/>
        </authorList>
    </citation>
    <scope>NUCLEOTIDE SEQUENCE [LARGE SCALE GENOMIC DNA]</scope>
    <source>
        <strain evidence="2 3">Ps_40</strain>
    </source>
</reference>